<evidence type="ECO:0000313" key="2">
    <source>
        <dbReference type="Proteomes" id="UP000501466"/>
    </source>
</evidence>
<accession>A0A6F8PL08</accession>
<organism evidence="1 2">
    <name type="scientific">Thiosulfativibrio zosterae</name>
    <dbReference type="NCBI Taxonomy" id="2675053"/>
    <lineage>
        <taxon>Bacteria</taxon>
        <taxon>Pseudomonadati</taxon>
        <taxon>Pseudomonadota</taxon>
        <taxon>Gammaproteobacteria</taxon>
        <taxon>Thiotrichales</taxon>
        <taxon>Piscirickettsiaceae</taxon>
        <taxon>Thiosulfativibrio</taxon>
    </lineage>
</organism>
<proteinExistence type="predicted"/>
<name>A0A6F8PL08_9GAMM</name>
<dbReference type="RefSeq" id="WP_173290442.1">
    <property type="nucleotide sequence ID" value="NZ_AP021888.1"/>
</dbReference>
<protein>
    <submittedName>
        <fullName evidence="1">Uncharacterized protein</fullName>
    </submittedName>
</protein>
<keyword evidence="2" id="KW-1185">Reference proteome</keyword>
<dbReference type="EMBL" id="AP021888">
    <property type="protein sequence ID" value="BBP42744.1"/>
    <property type="molecule type" value="Genomic_DNA"/>
</dbReference>
<reference evidence="2" key="1">
    <citation type="submission" date="2019-11" db="EMBL/GenBank/DDBJ databases">
        <title>Isolation and characterization of two novel species in the genus Thiomicrorhabdus.</title>
        <authorList>
            <person name="Mochizuki J."/>
            <person name="Kojima H."/>
            <person name="Fukui M."/>
        </authorList>
    </citation>
    <scope>NUCLEOTIDE SEQUENCE [LARGE SCALE GENOMIC DNA]</scope>
    <source>
        <strain evidence="2">AkT22</strain>
    </source>
</reference>
<dbReference type="Proteomes" id="UP000501466">
    <property type="component" value="Chromosome"/>
</dbReference>
<gene>
    <name evidence="1" type="ORF">THMIRHAT_04900</name>
</gene>
<evidence type="ECO:0000313" key="1">
    <source>
        <dbReference type="EMBL" id="BBP42744.1"/>
    </source>
</evidence>
<dbReference type="AlphaFoldDB" id="A0A6F8PL08"/>
<sequence>MNCAQLQSTAPQAQGYVLWHYVMEHPQELPLNYQLVIDDEVLQLFMQSGRNISFLVQTDNNAPQTLELHEKPPKNNQAWLFLEDFYAQNHLSPDNASNHSTLCLWVSSSALALGFRLAQQLKSDWQLVMVLESETTFPFQVKPAKFILDSWPESAAHAIGASPLLEDWRIPNRLCSPLGLPGCFEGNLTELEALWKIPASWRVIKIS</sequence>
<dbReference type="KEGG" id="tzo:THMIRHAT_04900"/>